<keyword evidence="1" id="KW-1133">Transmembrane helix</keyword>
<dbReference type="AlphaFoldDB" id="B2VB34"/>
<dbReference type="RefSeq" id="WP_012443507.1">
    <property type="nucleotide sequence ID" value="NC_010699.1"/>
</dbReference>
<evidence type="ECO:0000313" key="3">
    <source>
        <dbReference type="Proteomes" id="UP000001726"/>
    </source>
</evidence>
<dbReference type="KEGG" id="eta:ETA_pET450460"/>
<proteinExistence type="predicted"/>
<evidence type="ECO:0000256" key="1">
    <source>
        <dbReference type="SAM" id="Phobius"/>
    </source>
</evidence>
<feature type="transmembrane region" description="Helical" evidence="1">
    <location>
        <begin position="32"/>
        <end position="48"/>
    </location>
</feature>
<accession>B2VB34</accession>
<dbReference type="Proteomes" id="UP000001726">
    <property type="component" value="Plasmid pET45"/>
</dbReference>
<feature type="transmembrane region" description="Helical" evidence="1">
    <location>
        <begin position="100"/>
        <end position="122"/>
    </location>
</feature>
<evidence type="ECO:0000313" key="2">
    <source>
        <dbReference type="EMBL" id="CAO94990.1"/>
    </source>
</evidence>
<reference evidence="2 3" key="1">
    <citation type="journal article" date="2008" name="Environ. Microbiol.">
        <title>The genome of Erwinia tasmaniensis strain Et1/99, a non-pathogenic bacterium in the genus Erwinia.</title>
        <authorList>
            <person name="Kube M."/>
            <person name="Migdoll A.M."/>
            <person name="Mueller I."/>
            <person name="Kuhl H."/>
            <person name="Beck A."/>
            <person name="Reinhardt R."/>
            <person name="Geider K."/>
        </authorList>
    </citation>
    <scope>NUCLEOTIDE SEQUENCE [LARGE SCALE GENOMIC DNA]</scope>
    <source>
        <strain evidence="3">DSM 17950 / CFBP 7177 / CIP 109463 / NCPPB 4357 / Et1/99</strain>
        <plasmid evidence="3">pET45</plasmid>
    </source>
</reference>
<gene>
    <name evidence="2" type="ordered locus">ETA_pET450460</name>
</gene>
<geneLocation type="plasmid" evidence="2 3">
    <name>pET45</name>
</geneLocation>
<name>B2VB34_ERWT9</name>
<sequence length="125" mass="13507">MTVFLMLGSLFSVVYMGGTRWYFPGASEGIAWYFGYIVCYALAAMIGFKTPVNSASEVLIIALKALLPVSGLLLFVYGLFLQFMTSTAPLGNGDVLDTTTSMLGTLCIVTGIVMVIISLWAIRKN</sequence>
<feature type="transmembrane region" description="Helical" evidence="1">
    <location>
        <begin position="60"/>
        <end position="80"/>
    </location>
</feature>
<dbReference type="EMBL" id="CU468132">
    <property type="protein sequence ID" value="CAO94990.1"/>
    <property type="molecule type" value="Genomic_DNA"/>
</dbReference>
<dbReference type="HOGENOM" id="CLU_1989218_0_0_6"/>
<keyword evidence="1" id="KW-0812">Transmembrane</keyword>
<keyword evidence="2" id="KW-0614">Plasmid</keyword>
<protein>
    <submittedName>
        <fullName evidence="2">Uncharacterized protein</fullName>
    </submittedName>
</protein>
<keyword evidence="3" id="KW-1185">Reference proteome</keyword>
<organism evidence="2 3">
    <name type="scientific">Erwinia tasmaniensis (strain DSM 17950 / CFBP 7177 / CIP 109463 / NCPPB 4357 / Et1/99)</name>
    <dbReference type="NCBI Taxonomy" id="465817"/>
    <lineage>
        <taxon>Bacteria</taxon>
        <taxon>Pseudomonadati</taxon>
        <taxon>Pseudomonadota</taxon>
        <taxon>Gammaproteobacteria</taxon>
        <taxon>Enterobacterales</taxon>
        <taxon>Erwiniaceae</taxon>
        <taxon>Erwinia</taxon>
    </lineage>
</organism>
<keyword evidence="1" id="KW-0472">Membrane</keyword>